<evidence type="ECO:0000313" key="1">
    <source>
        <dbReference type="EMBL" id="AIL52068.1"/>
    </source>
</evidence>
<dbReference type="SUPFAM" id="SSF82171">
    <property type="entry name" value="DPP6 N-terminal domain-like"/>
    <property type="match status" value="1"/>
</dbReference>
<accession>A0A077EP11</accession>
<sequence length="1039" mass="115874">MAPAAIPLPSEETTPPVIKIKAGSIRHECSVSMRFLKGSTLPLPCACRVDCPIGLHRTLLSNTMGPMNARAALALAMVFTFQRLCAEERFVISTEYFDIIYTEASTESARILAKHADRYEEQISLMLNRVPDKKKRTTVVLYAHTQDAGGSFSSKPSRKIIINDTRVPNLGLGSFKDSLLSIFYHELTHKISLDFFMPLLPPLFTEGVAVAFESNDGTQGRLHDPLTMHYLIQNKLENVSPSWREVAELRYNYPHGMPYVYGGKFTEYLQKIYGKERCARLWQNSWRLFIRHRFWDVFQKNLGTAWNEFIDSIPIPEKVAQPQLLSEREAQGHYGARSAAPTGFAYYDRDRHAVRFRDKAGGVRTLFSHDNTLHHLNFSEDGRYLAVSDTIDTWSERTHRVRVFDTHSGSFSPEVYTGASEACFVGNGQKIVFVRVQGQYSRLTLKDRTDPTFEKVLYEAGPGLPFGALYAPAYAGDGTVAIIGARGMERNLLFIPVDDRPMMQVPREQMPHAMRELQSQKIKGSWTLTFSWANMNMLSRLGFYDVSRHTFRLMDQDVSGGVFAPVVYEALPAAVHEESAAEATIRGEEPVVRVAYTGRHRMHMSQYQRDDRALRERRVSLVPLHPAEAEEQSRPATLMVNGEFIADVHEADRGRRYRAAQWMWPPTFSPRFVPPNSFSSLKDLGHTGLGVNMKFADPFGLVEVNLQSVSHFYPFFTSLGLKSSFYVGKTTYALRAYHEIDTGGFRYTKLGGAFETLTNFPMQDDRNAFFVRTAVGVDSYSCLCANGGGNGNCCGNNGGQQCCACNGQGANGPHYYKSLESPFIQAQVEMGYSFSQRAERTGTNWFVADVTGVSLKLHVANSFDTGKTKDAVLVQTKGSFRLPVVPLRVGVSAYVGYNAGWRGGKGNILAEHPVYGFPGPTYLPKLAGVGGMEGSCKKSKSAGFGAEAVLTILDYDISIYDPYLPVFYRNIVWNVSCEYVLNAPDFSSPKHLCVASTSLVLEFDLADVKVRAGVQYGFQLAETQSATTPGFSPIFSMAV</sequence>
<proteinExistence type="predicted"/>
<dbReference type="GeneID" id="93876090"/>
<evidence type="ECO:0000313" key="2">
    <source>
        <dbReference type="EMBL" id="AIL52071.1"/>
    </source>
</evidence>
<dbReference type="PATRIC" id="fig|161.6.peg.305"/>
<name>A0A077EP11_TREPL</name>
<reference evidence="1" key="1">
    <citation type="journal article" date="2014" name="Int. J. Med. Microbiol.">
        <title>Syphilis-causing strains belong to separate SS14-like or Nichols-like groups as defined by multilocus analysis of 19 Treponema pallidum strains.</title>
        <authorList>
            <person name="Nechvatal L."/>
            <person name="Petrosova H."/>
            <person name="Grillova L."/>
            <person name="Pospisilova P."/>
            <person name="Mikalova L."/>
            <person name="Strnadel R."/>
            <person name="Kuklova I."/>
            <person name="Kojanova M."/>
            <person name="Kreidlova M."/>
            <person name="Vanousova D."/>
            <person name="Prochazka P."/>
            <person name="Zakoucka H."/>
            <person name="Krchnakova A."/>
            <person name="Smajs D."/>
        </authorList>
    </citation>
    <scope>NUCLEOTIDE SEQUENCE</scope>
    <source>
        <strain evidence="1">Bal 73-1</strain>
        <strain evidence="2">Madras</strain>
    </source>
</reference>
<dbReference type="EMBL" id="KF548493">
    <property type="protein sequence ID" value="AIL52071.1"/>
    <property type="molecule type" value="Genomic_DNA"/>
</dbReference>
<dbReference type="RefSeq" id="WP_010881753.1">
    <property type="nucleotide sequence ID" value="NZ_CP010422.1"/>
</dbReference>
<dbReference type="EMBL" id="KF548490">
    <property type="protein sequence ID" value="AIL52068.1"/>
    <property type="molecule type" value="Genomic_DNA"/>
</dbReference>
<protein>
    <recommendedName>
        <fullName evidence="3">Trep</fullName>
    </recommendedName>
</protein>
<organism evidence="1">
    <name type="scientific">Treponema pallidum subsp. pallidum</name>
    <name type="common">syphilis treponeme</name>
    <dbReference type="NCBI Taxonomy" id="161"/>
    <lineage>
        <taxon>Bacteria</taxon>
        <taxon>Pseudomonadati</taxon>
        <taxon>Spirochaetota</taxon>
        <taxon>Spirochaetia</taxon>
        <taxon>Spirochaetales</taxon>
        <taxon>Treponemataceae</taxon>
        <taxon>Treponema</taxon>
    </lineage>
</organism>
<evidence type="ECO:0008006" key="3">
    <source>
        <dbReference type="Google" id="ProtNLM"/>
    </source>
</evidence>
<dbReference type="AlphaFoldDB" id="A0A077EP11"/>